<dbReference type="AlphaFoldDB" id="G0MQS4"/>
<evidence type="ECO:0000313" key="3">
    <source>
        <dbReference type="Proteomes" id="UP000008068"/>
    </source>
</evidence>
<organism evidence="3">
    <name type="scientific">Caenorhabditis brenneri</name>
    <name type="common">Nematode worm</name>
    <dbReference type="NCBI Taxonomy" id="135651"/>
    <lineage>
        <taxon>Eukaryota</taxon>
        <taxon>Metazoa</taxon>
        <taxon>Ecdysozoa</taxon>
        <taxon>Nematoda</taxon>
        <taxon>Chromadorea</taxon>
        <taxon>Rhabditida</taxon>
        <taxon>Rhabditina</taxon>
        <taxon>Rhabditomorpha</taxon>
        <taxon>Rhabditoidea</taxon>
        <taxon>Rhabditidae</taxon>
        <taxon>Peloderinae</taxon>
        <taxon>Caenorhabditis</taxon>
    </lineage>
</organism>
<evidence type="ECO:0000313" key="2">
    <source>
        <dbReference type="EMBL" id="EGT41484.1"/>
    </source>
</evidence>
<feature type="region of interest" description="Disordered" evidence="1">
    <location>
        <begin position="1"/>
        <end position="49"/>
    </location>
</feature>
<accession>G0MQS4</accession>
<sequence length="133" mass="14597">MSGPSFSKYRSARTTTKKLNGKKVTGKFTKKRSNSAPPLHPLREGSSQQKVLLKTMTPTELVRQFGTAICLTSSDGTKKMNAKIVKSGTSKTMGGKSKTWWSATSFKHYKKSDGAKSDRSDAQCFKDLTIGKK</sequence>
<dbReference type="Proteomes" id="UP000008068">
    <property type="component" value="Unassembled WGS sequence"/>
</dbReference>
<dbReference type="EMBL" id="GL379807">
    <property type="protein sequence ID" value="EGT41484.1"/>
    <property type="molecule type" value="Genomic_DNA"/>
</dbReference>
<keyword evidence="3" id="KW-1185">Reference proteome</keyword>
<dbReference type="HOGENOM" id="CLU_1908511_0_0_1"/>
<proteinExistence type="predicted"/>
<reference evidence="3" key="1">
    <citation type="submission" date="2011-07" db="EMBL/GenBank/DDBJ databases">
        <authorList>
            <consortium name="Caenorhabditis brenneri Sequencing and Analysis Consortium"/>
            <person name="Wilson R.K."/>
        </authorList>
    </citation>
    <scope>NUCLEOTIDE SEQUENCE [LARGE SCALE GENOMIC DNA]</scope>
    <source>
        <strain evidence="3">PB2801</strain>
    </source>
</reference>
<protein>
    <submittedName>
        <fullName evidence="2">Uncharacterized protein</fullName>
    </submittedName>
</protein>
<gene>
    <name evidence="2" type="ORF">CAEBREN_21950</name>
</gene>
<evidence type="ECO:0000256" key="1">
    <source>
        <dbReference type="SAM" id="MobiDB-lite"/>
    </source>
</evidence>
<dbReference type="InParanoid" id="G0MQS4"/>
<name>G0MQS4_CAEBE</name>
<feature type="compositionally biased region" description="Basic residues" evidence="1">
    <location>
        <begin position="15"/>
        <end position="33"/>
    </location>
</feature>